<accession>V5C7F7</accession>
<protein>
    <submittedName>
        <fullName evidence="2">Uncharacterized protein</fullName>
    </submittedName>
</protein>
<keyword evidence="3" id="KW-1185">Reference proteome</keyword>
<dbReference type="eggNOG" id="ENOG5031Q28">
    <property type="taxonomic scope" value="Bacteria"/>
</dbReference>
<dbReference type="EMBL" id="AYLO01000050">
    <property type="protein sequence ID" value="ESS72658.1"/>
    <property type="molecule type" value="Genomic_DNA"/>
</dbReference>
<feature type="transmembrane region" description="Helical" evidence="1">
    <location>
        <begin position="44"/>
        <end position="62"/>
    </location>
</feature>
<dbReference type="RefSeq" id="WP_023494314.1">
    <property type="nucleotide sequence ID" value="NZ_AYLO01000050.1"/>
</dbReference>
<reference evidence="2 3" key="1">
    <citation type="journal article" date="2013" name="Genome Announc.">
        <title>Draft Genome Sequence of the Methanotrophic Gammaproteobacterium Methyloglobulus morosus DSM 22980 Strain KoM1.</title>
        <authorList>
            <person name="Poehlein A."/>
            <person name="Deutzmann J.S."/>
            <person name="Daniel R."/>
            <person name="Simeonova D.D."/>
        </authorList>
    </citation>
    <scope>NUCLEOTIDE SEQUENCE [LARGE SCALE GENOMIC DNA]</scope>
    <source>
        <strain evidence="2 3">KoM1</strain>
    </source>
</reference>
<keyword evidence="1" id="KW-0812">Transmembrane</keyword>
<proteinExistence type="predicted"/>
<dbReference type="STRING" id="1116472.MGMO_52c00120"/>
<keyword evidence="1" id="KW-0472">Membrane</keyword>
<feature type="transmembrane region" description="Helical" evidence="1">
    <location>
        <begin position="6"/>
        <end position="23"/>
    </location>
</feature>
<keyword evidence="1" id="KW-1133">Transmembrane helix</keyword>
<comment type="caution">
    <text evidence="2">The sequence shown here is derived from an EMBL/GenBank/DDBJ whole genome shotgun (WGS) entry which is preliminary data.</text>
</comment>
<gene>
    <name evidence="2" type="ORF">MGMO_52c00120</name>
</gene>
<evidence type="ECO:0000256" key="1">
    <source>
        <dbReference type="SAM" id="Phobius"/>
    </source>
</evidence>
<organism evidence="2 3">
    <name type="scientific">Methyloglobulus morosus KoM1</name>
    <dbReference type="NCBI Taxonomy" id="1116472"/>
    <lineage>
        <taxon>Bacteria</taxon>
        <taxon>Pseudomonadati</taxon>
        <taxon>Pseudomonadota</taxon>
        <taxon>Gammaproteobacteria</taxon>
        <taxon>Methylococcales</taxon>
        <taxon>Methylococcaceae</taxon>
        <taxon>Methyloglobulus</taxon>
    </lineage>
</organism>
<dbReference type="OrthoDB" id="5573848at2"/>
<dbReference type="AlphaFoldDB" id="V5C7F7"/>
<evidence type="ECO:0000313" key="3">
    <source>
        <dbReference type="Proteomes" id="UP000017842"/>
    </source>
</evidence>
<sequence>MEPLSTWENVLLGAFAILLIFWMKPGIKAALEKSKTAQSDWPGLLIPIALVVLFVFFLIAMVKP</sequence>
<dbReference type="Proteomes" id="UP000017842">
    <property type="component" value="Unassembled WGS sequence"/>
</dbReference>
<evidence type="ECO:0000313" key="2">
    <source>
        <dbReference type="EMBL" id="ESS72658.1"/>
    </source>
</evidence>
<name>V5C7F7_9GAMM</name>